<dbReference type="PROSITE" id="PS01039">
    <property type="entry name" value="SBP_BACTERIAL_3"/>
    <property type="match status" value="1"/>
</dbReference>
<dbReference type="CDD" id="cd13711">
    <property type="entry name" value="PBP2_Ngo0372_TcyA"/>
    <property type="match status" value="1"/>
</dbReference>
<dbReference type="PROSITE" id="PS51257">
    <property type="entry name" value="PROKAR_LIPOPROTEIN"/>
    <property type="match status" value="1"/>
</dbReference>
<dbReference type="Pfam" id="PF00497">
    <property type="entry name" value="SBP_bac_3"/>
    <property type="match status" value="1"/>
</dbReference>
<evidence type="ECO:0000256" key="5">
    <source>
        <dbReference type="ARBA" id="ARBA00023288"/>
    </source>
</evidence>
<dbReference type="Proteomes" id="UP000295132">
    <property type="component" value="Unassembled WGS sequence"/>
</dbReference>
<evidence type="ECO:0000256" key="2">
    <source>
        <dbReference type="ARBA" id="ARBA00010333"/>
    </source>
</evidence>
<dbReference type="InterPro" id="IPR018313">
    <property type="entry name" value="SBP_3_CS"/>
</dbReference>
<comment type="caution">
    <text evidence="9">The sequence shown here is derived from an EMBL/GenBank/DDBJ whole genome shotgun (WGS) entry which is preliminary data.</text>
</comment>
<reference evidence="9 10" key="1">
    <citation type="submission" date="2019-03" db="EMBL/GenBank/DDBJ databases">
        <title>Bacillus niacini sp. nov. a Nicotinate-Metabolizing Mesophile Isolated from Soil.</title>
        <authorList>
            <person name="Zhang G."/>
        </authorList>
    </citation>
    <scope>NUCLEOTIDE SEQUENCE [LARGE SCALE GENOMIC DNA]</scope>
    <source>
        <strain evidence="9 10">WN066</strain>
    </source>
</reference>
<dbReference type="GO" id="GO:0005886">
    <property type="term" value="C:plasma membrane"/>
    <property type="evidence" value="ECO:0007669"/>
    <property type="project" value="UniProtKB-SubCell"/>
</dbReference>
<dbReference type="SMART" id="SM00062">
    <property type="entry name" value="PBPb"/>
    <property type="match status" value="1"/>
</dbReference>
<protein>
    <submittedName>
        <fullName evidence="9">Amino acid ABC transporter substrate-binding protein</fullName>
    </submittedName>
</protein>
<name>A0A4R5VXZ1_9BACI</name>
<dbReference type="PANTHER" id="PTHR35936:SF34">
    <property type="entry name" value="ABC TRANSPORTER EXTRACELLULAR-BINDING PROTEIN YCKB-RELATED"/>
    <property type="match status" value="1"/>
</dbReference>
<dbReference type="Gene3D" id="3.40.190.10">
    <property type="entry name" value="Periplasmic binding protein-like II"/>
    <property type="match status" value="2"/>
</dbReference>
<accession>A0A4R5VXZ1</accession>
<gene>
    <name evidence="9" type="ORF">E2K98_05245</name>
</gene>
<evidence type="ECO:0000313" key="9">
    <source>
        <dbReference type="EMBL" id="TDK64260.1"/>
    </source>
</evidence>
<feature type="chain" id="PRO_5039143259" evidence="7">
    <location>
        <begin position="21"/>
        <end position="272"/>
    </location>
</feature>
<feature type="signal peptide" evidence="7">
    <location>
        <begin position="1"/>
        <end position="20"/>
    </location>
</feature>
<comment type="subcellular location">
    <subcellularLocation>
        <location evidence="1">Cell membrane</location>
        <topology evidence="1">Lipid-anchor</topology>
    </subcellularLocation>
</comment>
<dbReference type="InterPro" id="IPR001638">
    <property type="entry name" value="Solute-binding_3/MltF_N"/>
</dbReference>
<proteinExistence type="inferred from homology"/>
<dbReference type="SUPFAM" id="SSF53850">
    <property type="entry name" value="Periplasmic binding protein-like II"/>
    <property type="match status" value="1"/>
</dbReference>
<evidence type="ECO:0000256" key="1">
    <source>
        <dbReference type="ARBA" id="ARBA00004193"/>
    </source>
</evidence>
<dbReference type="AlphaFoldDB" id="A0A4R5VXZ1"/>
<keyword evidence="5" id="KW-0449">Lipoprotein</keyword>
<evidence type="ECO:0000313" key="10">
    <source>
        <dbReference type="Proteomes" id="UP000295132"/>
    </source>
</evidence>
<dbReference type="RefSeq" id="WP_133333194.1">
    <property type="nucleotide sequence ID" value="NZ_SMYO01000002.1"/>
</dbReference>
<keyword evidence="3 7" id="KW-0732">Signal</keyword>
<dbReference type="PANTHER" id="PTHR35936">
    <property type="entry name" value="MEMBRANE-BOUND LYTIC MUREIN TRANSGLYCOSYLASE F"/>
    <property type="match status" value="1"/>
</dbReference>
<dbReference type="EMBL" id="SMYO01000002">
    <property type="protein sequence ID" value="TDK64260.1"/>
    <property type="molecule type" value="Genomic_DNA"/>
</dbReference>
<sequence length="272" mass="29892">MKKSLFIFAFSVFVALVLTACGNTQKETSAKPDQAAESKNLLEKIKAVGTIKIGTEGTYAPFSYHDASGKLTGFDIEIAEEVAKRLGVKAEFVETPWDGIFAGLDSKRFDIIACQVGIRPDRQEKYDFSDPTNVSKPYLIVSKDNNTIKTFKDLKGKKSAESLTSMFKDMAASNGAEIVGVEGFNQAIDLLISKRVDATINDGLSYLDFKKQQPNAPLKVAAELDEPTKMGIMLRKGNIELVDAINKALADMKKDGMYLSISKKYFETDVSK</sequence>
<evidence type="ECO:0000256" key="3">
    <source>
        <dbReference type="ARBA" id="ARBA00022729"/>
    </source>
</evidence>
<feature type="domain" description="Solute-binding protein family 3/N-terminal" evidence="8">
    <location>
        <begin position="50"/>
        <end position="269"/>
    </location>
</feature>
<evidence type="ECO:0000256" key="6">
    <source>
        <dbReference type="RuleBase" id="RU003744"/>
    </source>
</evidence>
<evidence type="ECO:0000256" key="7">
    <source>
        <dbReference type="SAM" id="SignalP"/>
    </source>
</evidence>
<evidence type="ECO:0000259" key="8">
    <source>
        <dbReference type="SMART" id="SM00062"/>
    </source>
</evidence>
<evidence type="ECO:0000256" key="4">
    <source>
        <dbReference type="ARBA" id="ARBA00023139"/>
    </source>
</evidence>
<comment type="similarity">
    <text evidence="2 6">Belongs to the bacterial solute-binding protein 3 family.</text>
</comment>
<keyword evidence="4" id="KW-0564">Palmitate</keyword>
<organism evidence="9 10">
    <name type="scientific">Bacillus salipaludis</name>
    <dbReference type="NCBI Taxonomy" id="2547811"/>
    <lineage>
        <taxon>Bacteria</taxon>
        <taxon>Bacillati</taxon>
        <taxon>Bacillota</taxon>
        <taxon>Bacilli</taxon>
        <taxon>Bacillales</taxon>
        <taxon>Bacillaceae</taxon>
        <taxon>Bacillus</taxon>
    </lineage>
</organism>